<keyword evidence="3" id="KW-1185">Reference proteome</keyword>
<evidence type="ECO:0000313" key="2">
    <source>
        <dbReference type="EMBL" id="PQJ52276.1"/>
    </source>
</evidence>
<feature type="transmembrane region" description="Helical" evidence="1">
    <location>
        <begin position="32"/>
        <end position="52"/>
    </location>
</feature>
<dbReference type="OrthoDB" id="7863671at2"/>
<dbReference type="PANTHER" id="PTHR33507">
    <property type="entry name" value="INNER MEMBRANE PROTEIN YBBJ"/>
    <property type="match status" value="1"/>
</dbReference>
<proteinExistence type="predicted"/>
<evidence type="ECO:0000313" key="3">
    <source>
        <dbReference type="Proteomes" id="UP000239007"/>
    </source>
</evidence>
<gene>
    <name evidence="2" type="ORF">BTO11_00455</name>
</gene>
<accession>A0A2S7UQN0</accession>
<dbReference type="InterPro" id="IPR052165">
    <property type="entry name" value="Membrane_assoc_protease"/>
</dbReference>
<evidence type="ECO:0000256" key="1">
    <source>
        <dbReference type="SAM" id="Phobius"/>
    </source>
</evidence>
<protein>
    <submittedName>
        <fullName evidence="2">Uncharacterized protein</fullName>
    </submittedName>
</protein>
<comment type="caution">
    <text evidence="2">The sequence shown here is derived from an EMBL/GenBank/DDBJ whole genome shotgun (WGS) entry which is preliminary data.</text>
</comment>
<organism evidence="2 3">
    <name type="scientific">Psychrosphaera saromensis</name>
    <dbReference type="NCBI Taxonomy" id="716813"/>
    <lineage>
        <taxon>Bacteria</taxon>
        <taxon>Pseudomonadati</taxon>
        <taxon>Pseudomonadota</taxon>
        <taxon>Gammaproteobacteria</taxon>
        <taxon>Alteromonadales</taxon>
        <taxon>Pseudoalteromonadaceae</taxon>
        <taxon>Psychrosphaera</taxon>
    </lineage>
</organism>
<keyword evidence="1" id="KW-1133">Transmembrane helix</keyword>
<feature type="transmembrane region" description="Helical" evidence="1">
    <location>
        <begin position="58"/>
        <end position="75"/>
    </location>
</feature>
<keyword evidence="1" id="KW-0472">Membrane</keyword>
<feature type="transmembrane region" description="Helical" evidence="1">
    <location>
        <begin position="6"/>
        <end position="25"/>
    </location>
</feature>
<sequence>MWLFSDVSQTLMAVGLLMAVIDVLVFGFATFYLTLIGLAMLVTGALIHFGVISDSTTTVFISVAFLTALFSLVLWKPLKNLQATSNNKKVSTDLDGYQFTLEQDVDAGVFGKHHYSGIDWKVESDLPIAKGSKVEVLEFKVGILLVKAC</sequence>
<name>A0A2S7UQN0_9GAMM</name>
<keyword evidence="1" id="KW-0812">Transmembrane</keyword>
<dbReference type="Proteomes" id="UP000239007">
    <property type="component" value="Unassembled WGS sequence"/>
</dbReference>
<dbReference type="AlphaFoldDB" id="A0A2S7UQN0"/>
<reference evidence="2 3" key="1">
    <citation type="submission" date="2016-12" db="EMBL/GenBank/DDBJ databases">
        <title>Diversity of luminous bacteria.</title>
        <authorList>
            <person name="Yoshizawa S."/>
            <person name="Kogure K."/>
        </authorList>
    </citation>
    <scope>NUCLEOTIDE SEQUENCE [LARGE SCALE GENOMIC DNA]</scope>
    <source>
        <strain evidence="2 3">SA4-48</strain>
    </source>
</reference>
<dbReference type="EMBL" id="MSCH01000003">
    <property type="protein sequence ID" value="PQJ52276.1"/>
    <property type="molecule type" value="Genomic_DNA"/>
</dbReference>
<dbReference type="RefSeq" id="WP_105050733.1">
    <property type="nucleotide sequence ID" value="NZ_BMYG01000005.1"/>
</dbReference>